<dbReference type="AlphaFoldDB" id="A0A067RRY7"/>
<sequence>MTRRLLSIDEDLDYVYSIRRSKILGLVTKFWLRILQMDREDLVRGCYDWQVRNLKIGGWAKGLKEELDKLGLGYIWQDPQGRSVGRTCEILKERCNAIERQNVFDKIREKISLALYGEMKSGSGRQGYTGCCTRVEREGWAWFRAGIWKLRGMKGGHG</sequence>
<keyword evidence="2" id="KW-1185">Reference proteome</keyword>
<dbReference type="Proteomes" id="UP000027135">
    <property type="component" value="Unassembled WGS sequence"/>
</dbReference>
<proteinExistence type="predicted"/>
<organism evidence="1 2">
    <name type="scientific">Zootermopsis nevadensis</name>
    <name type="common">Dampwood termite</name>
    <dbReference type="NCBI Taxonomy" id="136037"/>
    <lineage>
        <taxon>Eukaryota</taxon>
        <taxon>Metazoa</taxon>
        <taxon>Ecdysozoa</taxon>
        <taxon>Arthropoda</taxon>
        <taxon>Hexapoda</taxon>
        <taxon>Insecta</taxon>
        <taxon>Pterygota</taxon>
        <taxon>Neoptera</taxon>
        <taxon>Polyneoptera</taxon>
        <taxon>Dictyoptera</taxon>
        <taxon>Blattodea</taxon>
        <taxon>Blattoidea</taxon>
        <taxon>Termitoidae</taxon>
        <taxon>Termopsidae</taxon>
        <taxon>Zootermopsis</taxon>
    </lineage>
</organism>
<evidence type="ECO:0000313" key="1">
    <source>
        <dbReference type="EMBL" id="KDR23460.1"/>
    </source>
</evidence>
<evidence type="ECO:0000313" key="2">
    <source>
        <dbReference type="Proteomes" id="UP000027135"/>
    </source>
</evidence>
<dbReference type="InParanoid" id="A0A067RRY7"/>
<protein>
    <submittedName>
        <fullName evidence="1">Uncharacterized protein</fullName>
    </submittedName>
</protein>
<dbReference type="EMBL" id="KK852460">
    <property type="protein sequence ID" value="KDR23460.1"/>
    <property type="molecule type" value="Genomic_DNA"/>
</dbReference>
<name>A0A067RRY7_ZOONE</name>
<gene>
    <name evidence="1" type="ORF">L798_08662</name>
</gene>
<reference evidence="1 2" key="1">
    <citation type="journal article" date="2014" name="Nat. Commun.">
        <title>Molecular traces of alternative social organization in a termite genome.</title>
        <authorList>
            <person name="Terrapon N."/>
            <person name="Li C."/>
            <person name="Robertson H.M."/>
            <person name="Ji L."/>
            <person name="Meng X."/>
            <person name="Booth W."/>
            <person name="Chen Z."/>
            <person name="Childers C.P."/>
            <person name="Glastad K.M."/>
            <person name="Gokhale K."/>
            <person name="Gowin J."/>
            <person name="Gronenberg W."/>
            <person name="Hermansen R.A."/>
            <person name="Hu H."/>
            <person name="Hunt B.G."/>
            <person name="Huylmans A.K."/>
            <person name="Khalil S.M."/>
            <person name="Mitchell R.D."/>
            <person name="Munoz-Torres M.C."/>
            <person name="Mustard J.A."/>
            <person name="Pan H."/>
            <person name="Reese J.T."/>
            <person name="Scharf M.E."/>
            <person name="Sun F."/>
            <person name="Vogel H."/>
            <person name="Xiao J."/>
            <person name="Yang W."/>
            <person name="Yang Z."/>
            <person name="Yang Z."/>
            <person name="Zhou J."/>
            <person name="Zhu J."/>
            <person name="Brent C.S."/>
            <person name="Elsik C.G."/>
            <person name="Goodisman M.A."/>
            <person name="Liberles D.A."/>
            <person name="Roe R.M."/>
            <person name="Vargo E.L."/>
            <person name="Vilcinskas A."/>
            <person name="Wang J."/>
            <person name="Bornberg-Bauer E."/>
            <person name="Korb J."/>
            <person name="Zhang G."/>
            <person name="Liebig J."/>
        </authorList>
    </citation>
    <scope>NUCLEOTIDE SEQUENCE [LARGE SCALE GENOMIC DNA]</scope>
    <source>
        <tissue evidence="1">Whole organism</tissue>
    </source>
</reference>
<accession>A0A067RRY7</accession>